<dbReference type="InterPro" id="IPR050542">
    <property type="entry name" value="Glycosyl_Hydrlase18_Chitinase"/>
</dbReference>
<evidence type="ECO:0000256" key="2">
    <source>
        <dbReference type="ARBA" id="ARBA00023295"/>
    </source>
</evidence>
<keyword evidence="2" id="KW-0326">Glycosidase</keyword>
<dbReference type="PANTHER" id="PTHR45708:SF49">
    <property type="entry name" value="ENDOCHITINASE"/>
    <property type="match status" value="1"/>
</dbReference>
<accession>A0A367KMK2</accession>
<dbReference type="InterPro" id="IPR017853">
    <property type="entry name" value="GH"/>
</dbReference>
<dbReference type="PANTHER" id="PTHR45708">
    <property type="entry name" value="ENDOCHITINASE"/>
    <property type="match status" value="1"/>
</dbReference>
<keyword evidence="1" id="KW-0378">Hydrolase</keyword>
<name>A0A367KMK2_RHIST</name>
<sequence length="206" mass="23323">MFFYQGKLVTSSLGGLRGDTSFETKSQTIKFVETVWSLFLGGDSGIRPFDDAVLDGVNLHIQESRTSYYANFLEALDLFVEDDERKYCVIAAPHCTYPDPLLQSTLNTYPFGAVYVQFYDRPCGLQNFGTWNIWAHTVFPNPDVKIAEKMCERFPSFGGVLLWDASQAYNNRHIDSVLKNALCGGNQYNDNFNYPLCTAPAFEENQ</sequence>
<keyword evidence="4" id="KW-1185">Reference proteome</keyword>
<dbReference type="EMBL" id="PJQM01001031">
    <property type="protein sequence ID" value="RCI03407.1"/>
    <property type="molecule type" value="Genomic_DNA"/>
</dbReference>
<dbReference type="Gene3D" id="3.20.20.80">
    <property type="entry name" value="Glycosidases"/>
    <property type="match status" value="1"/>
</dbReference>
<evidence type="ECO:0000256" key="1">
    <source>
        <dbReference type="ARBA" id="ARBA00022801"/>
    </source>
</evidence>
<proteinExistence type="predicted"/>
<dbReference type="OrthoDB" id="6020543at2759"/>
<dbReference type="STRING" id="4846.A0A367KMK2"/>
<dbReference type="GO" id="GO:0005576">
    <property type="term" value="C:extracellular region"/>
    <property type="evidence" value="ECO:0007669"/>
    <property type="project" value="TreeGrafter"/>
</dbReference>
<evidence type="ECO:0000313" key="3">
    <source>
        <dbReference type="EMBL" id="RCI03407.1"/>
    </source>
</evidence>
<organism evidence="3 4">
    <name type="scientific">Rhizopus stolonifer</name>
    <name type="common">Rhizopus nigricans</name>
    <dbReference type="NCBI Taxonomy" id="4846"/>
    <lineage>
        <taxon>Eukaryota</taxon>
        <taxon>Fungi</taxon>
        <taxon>Fungi incertae sedis</taxon>
        <taxon>Mucoromycota</taxon>
        <taxon>Mucoromycotina</taxon>
        <taxon>Mucoromycetes</taxon>
        <taxon>Mucorales</taxon>
        <taxon>Mucorineae</taxon>
        <taxon>Rhizopodaceae</taxon>
        <taxon>Rhizopus</taxon>
    </lineage>
</organism>
<comment type="caution">
    <text evidence="3">The sequence shown here is derived from an EMBL/GenBank/DDBJ whole genome shotgun (WGS) entry which is preliminary data.</text>
</comment>
<evidence type="ECO:0000313" key="4">
    <source>
        <dbReference type="Proteomes" id="UP000253551"/>
    </source>
</evidence>
<dbReference type="SUPFAM" id="SSF51445">
    <property type="entry name" value="(Trans)glycosidases"/>
    <property type="match status" value="1"/>
</dbReference>
<dbReference type="AlphaFoldDB" id="A0A367KMK2"/>
<dbReference type="Proteomes" id="UP000253551">
    <property type="component" value="Unassembled WGS sequence"/>
</dbReference>
<dbReference type="GO" id="GO:0004568">
    <property type="term" value="F:chitinase activity"/>
    <property type="evidence" value="ECO:0007669"/>
    <property type="project" value="TreeGrafter"/>
</dbReference>
<reference evidence="3 4" key="1">
    <citation type="journal article" date="2018" name="G3 (Bethesda)">
        <title>Phylogenetic and Phylogenomic Definition of Rhizopus Species.</title>
        <authorList>
            <person name="Gryganskyi A.P."/>
            <person name="Golan J."/>
            <person name="Dolatabadi S."/>
            <person name="Mondo S."/>
            <person name="Robb S."/>
            <person name="Idnurm A."/>
            <person name="Muszewska A."/>
            <person name="Steczkiewicz K."/>
            <person name="Masonjones S."/>
            <person name="Liao H.L."/>
            <person name="Gajdeczka M.T."/>
            <person name="Anike F."/>
            <person name="Vuek A."/>
            <person name="Anishchenko I.M."/>
            <person name="Voigt K."/>
            <person name="de Hoog G.S."/>
            <person name="Smith M.E."/>
            <person name="Heitman J."/>
            <person name="Vilgalys R."/>
            <person name="Stajich J.E."/>
        </authorList>
    </citation>
    <scope>NUCLEOTIDE SEQUENCE [LARGE SCALE GENOMIC DNA]</scope>
    <source>
        <strain evidence="3 4">LSU 92-RS-03</strain>
    </source>
</reference>
<protein>
    <submittedName>
        <fullName evidence="3">Chitinase 1</fullName>
    </submittedName>
</protein>
<gene>
    <name evidence="3" type="primary">CHT1_6</name>
    <name evidence="3" type="ORF">CU098_010199</name>
</gene>